<evidence type="ECO:0000256" key="3">
    <source>
        <dbReference type="ARBA" id="ARBA00022577"/>
    </source>
</evidence>
<feature type="chain" id="PRO_5029518391" description="Defensin-like protein" evidence="5">
    <location>
        <begin position="31"/>
        <end position="77"/>
    </location>
</feature>
<sequence length="77" mass="8507">MKKFFGSSGFLIVLLLAFISVENIAPKVHARPCSIFLGHCTDSDVCRQKCNEKYHAPGSCIDQPAGLPRMCMCQKDC</sequence>
<evidence type="ECO:0000313" key="6">
    <source>
        <dbReference type="EMBL" id="KAF5191322.1"/>
    </source>
</evidence>
<evidence type="ECO:0000256" key="5">
    <source>
        <dbReference type="SAM" id="SignalP"/>
    </source>
</evidence>
<comment type="similarity">
    <text evidence="1">Belongs to the DEFL family.</text>
</comment>
<feature type="signal peptide" evidence="5">
    <location>
        <begin position="1"/>
        <end position="30"/>
    </location>
</feature>
<evidence type="ECO:0000256" key="4">
    <source>
        <dbReference type="ARBA" id="ARBA00022821"/>
    </source>
</evidence>
<protein>
    <recommendedName>
        <fullName evidence="8">Defensin-like protein</fullName>
    </recommendedName>
</protein>
<evidence type="ECO:0000256" key="1">
    <source>
        <dbReference type="ARBA" id="ARBA00006722"/>
    </source>
</evidence>
<evidence type="ECO:0000313" key="7">
    <source>
        <dbReference type="Proteomes" id="UP000554482"/>
    </source>
</evidence>
<dbReference type="Gene3D" id="3.30.30.10">
    <property type="entry name" value="Knottin, scorpion toxin-like"/>
    <property type="match status" value="1"/>
</dbReference>
<dbReference type="InterPro" id="IPR036574">
    <property type="entry name" value="Scorpion_toxin-like_sf"/>
</dbReference>
<reference evidence="6 7" key="1">
    <citation type="submission" date="2020-06" db="EMBL/GenBank/DDBJ databases">
        <title>Transcriptomic and genomic resources for Thalictrum thalictroides and T. hernandezii: Facilitating candidate gene discovery in an emerging model plant lineage.</title>
        <authorList>
            <person name="Arias T."/>
            <person name="Riano-Pachon D.M."/>
            <person name="Di Stilio V.S."/>
        </authorList>
    </citation>
    <scope>NUCLEOTIDE SEQUENCE [LARGE SCALE GENOMIC DNA]</scope>
    <source>
        <strain evidence="7">cv. WT478/WT964</strain>
        <tissue evidence="6">Leaves</tissue>
    </source>
</reference>
<dbReference type="AlphaFoldDB" id="A0A7J6W488"/>
<keyword evidence="5" id="KW-0732">Signal</keyword>
<dbReference type="GO" id="GO:0031640">
    <property type="term" value="P:killing of cells of another organism"/>
    <property type="evidence" value="ECO:0007669"/>
    <property type="project" value="UniProtKB-KW"/>
</dbReference>
<keyword evidence="2" id="KW-0929">Antimicrobial</keyword>
<dbReference type="Pfam" id="PF25052">
    <property type="entry name" value="AtDEF-like"/>
    <property type="match status" value="1"/>
</dbReference>
<dbReference type="InterPro" id="IPR010851">
    <property type="entry name" value="DEFL"/>
</dbReference>
<accession>A0A7J6W488</accession>
<proteinExistence type="inferred from homology"/>
<keyword evidence="4" id="KW-0611">Plant defense</keyword>
<dbReference type="Proteomes" id="UP000554482">
    <property type="component" value="Unassembled WGS sequence"/>
</dbReference>
<evidence type="ECO:0008006" key="8">
    <source>
        <dbReference type="Google" id="ProtNLM"/>
    </source>
</evidence>
<keyword evidence="3" id="KW-0295">Fungicide</keyword>
<evidence type="ECO:0000256" key="2">
    <source>
        <dbReference type="ARBA" id="ARBA00022529"/>
    </source>
</evidence>
<gene>
    <name evidence="6" type="ORF">FRX31_019088</name>
</gene>
<name>A0A7J6W488_THATH</name>
<organism evidence="6 7">
    <name type="scientific">Thalictrum thalictroides</name>
    <name type="common">Rue-anemone</name>
    <name type="synonym">Anemone thalictroides</name>
    <dbReference type="NCBI Taxonomy" id="46969"/>
    <lineage>
        <taxon>Eukaryota</taxon>
        <taxon>Viridiplantae</taxon>
        <taxon>Streptophyta</taxon>
        <taxon>Embryophyta</taxon>
        <taxon>Tracheophyta</taxon>
        <taxon>Spermatophyta</taxon>
        <taxon>Magnoliopsida</taxon>
        <taxon>Ranunculales</taxon>
        <taxon>Ranunculaceae</taxon>
        <taxon>Thalictroideae</taxon>
        <taxon>Thalictrum</taxon>
    </lineage>
</organism>
<dbReference type="EMBL" id="JABWDY010022928">
    <property type="protein sequence ID" value="KAF5191322.1"/>
    <property type="molecule type" value="Genomic_DNA"/>
</dbReference>
<dbReference type="GO" id="GO:0050832">
    <property type="term" value="P:defense response to fungus"/>
    <property type="evidence" value="ECO:0007669"/>
    <property type="project" value="UniProtKB-KW"/>
</dbReference>
<comment type="caution">
    <text evidence="6">The sequence shown here is derived from an EMBL/GenBank/DDBJ whole genome shotgun (WGS) entry which is preliminary data.</text>
</comment>
<keyword evidence="7" id="KW-1185">Reference proteome</keyword>